<gene>
    <name evidence="1" type="ORF">P4S50_04390</name>
</gene>
<reference evidence="1 2" key="1">
    <citation type="submission" date="2023-03" db="EMBL/GenBank/DDBJ databases">
        <title>Complete genome sequence of Tepidibacter sp. SWIR-1, isolated from a deep-sea hydrothermal vent.</title>
        <authorList>
            <person name="Li X."/>
        </authorList>
    </citation>
    <scope>NUCLEOTIDE SEQUENCE [LARGE SCALE GENOMIC DNA]</scope>
    <source>
        <strain evidence="1 2">SWIR-1</strain>
    </source>
</reference>
<dbReference type="RefSeq" id="WP_277733345.1">
    <property type="nucleotide sequence ID" value="NZ_CP120733.1"/>
</dbReference>
<sequence length="850" mass="100893">MINILPYTNIKDVDNKIYQDAEIIILAYQAMIEPLKKQLLSKKVTSIGKVQKKILPFLDNTELVLKNIIRLKKLIENRENVNKGIAMRALKHANDFINSIKLLKELNIDLEEYKFANLTDDELFFCDVAEDLLIENSYTDYDIKIEKYKINIEYFKKDFIDAIECIVEDEKIIENLKSVSLNNRKKIILQGFHIITPPQQMLFHFLEKLGFDLIFLTCFSPYSDSINKVLYKTYNEKFGIKLDLPRMNIDDCKSPDLSNIFAMTLEGIDVSDMVKKYYKKYSEPDIEIRVYKDRNMYNQSIIDSIEKEKFVFSTNPSKIDEDIAIFGGDLSYNKRISIKYYPIGIFLNELYSMWDKNRKNYYLSFDGLKKIFESGILGSEKDNAKNYLNDLEYIREYFRGCETLKEWIKRAEDLTIINRNLDIIRQKYGPISISKQRIHRILDYLKEIKKLAETIFDNNNIENEMRNHLEILQNILENDINTKKEDIVVKKLLEQIKNILEKGKAHGIKVNNNYLIDAITVYISKLNNIELLTDDDYEEELDVKKLDRVENIMFENIDEMYLYDINRDSFPMVKGSFTWPLREERIREILKICNEKNEFKRVLIERALSILETQTDATRYMFWMALKAPCKKIMLRLQDSEQENAHFYELELKKVLGINEKQKSYPTENINLNKKNIPSISGYSKIDIKEVDDKCHKYCELKAFYEIMAGTKPFTDKFTMDVGFPNLLKAFHDNNQKISDEDIKKLLEKLCPQYSDYKKREFINLFRHEKKRNNKDSLRNLNDSKINIQKDYNEFIQLKRCELKQQGKDFGDKDIEREIFKGIIPLPTNNFEHCRYCEYVDTCIFRKFES</sequence>
<evidence type="ECO:0000313" key="1">
    <source>
        <dbReference type="EMBL" id="WFD11322.1"/>
    </source>
</evidence>
<accession>A0ABY8EI88</accession>
<dbReference type="Proteomes" id="UP001222800">
    <property type="component" value="Chromosome"/>
</dbReference>
<proteinExistence type="predicted"/>
<protein>
    <recommendedName>
        <fullName evidence="3">PD-(D/E)XK endonuclease-like domain-containing protein</fullName>
    </recommendedName>
</protein>
<keyword evidence="2" id="KW-1185">Reference proteome</keyword>
<organism evidence="1 2">
    <name type="scientific">Tepidibacter hydrothermalis</name>
    <dbReference type="NCBI Taxonomy" id="3036126"/>
    <lineage>
        <taxon>Bacteria</taxon>
        <taxon>Bacillati</taxon>
        <taxon>Bacillota</taxon>
        <taxon>Clostridia</taxon>
        <taxon>Peptostreptococcales</taxon>
        <taxon>Peptostreptococcaceae</taxon>
        <taxon>Tepidibacter</taxon>
    </lineage>
</organism>
<dbReference type="EMBL" id="CP120733">
    <property type="protein sequence ID" value="WFD11322.1"/>
    <property type="molecule type" value="Genomic_DNA"/>
</dbReference>
<evidence type="ECO:0008006" key="3">
    <source>
        <dbReference type="Google" id="ProtNLM"/>
    </source>
</evidence>
<name>A0ABY8EI88_9FIRM</name>
<evidence type="ECO:0000313" key="2">
    <source>
        <dbReference type="Proteomes" id="UP001222800"/>
    </source>
</evidence>